<dbReference type="InterPro" id="IPR030953">
    <property type="entry name" value="Glycosyl_450act"/>
</dbReference>
<evidence type="ECO:0000256" key="2">
    <source>
        <dbReference type="ARBA" id="ARBA00022676"/>
    </source>
</evidence>
<dbReference type="Gene3D" id="3.40.50.2000">
    <property type="entry name" value="Glycogen Phosphorylase B"/>
    <property type="match status" value="2"/>
</dbReference>
<name>A0ABW8AA03_9ACTN</name>
<comment type="similarity">
    <text evidence="1">Belongs to the glycosyltransferase 28 family.</text>
</comment>
<dbReference type="SUPFAM" id="SSF53756">
    <property type="entry name" value="UDP-Glycosyltransferase/glycogen phosphorylase"/>
    <property type="match status" value="1"/>
</dbReference>
<sequence length="428" mass="45768">MRVVIAVQAELTHFLGMVPLGWALRTAGHDVRVATQPELAAAVADSGLTAVPVGRDHLGRRLIELAESLGQEGDPGFDLAEDRPERLTWEYVRDGHREIVPWWLRVINEPLVADLVAYCREWRPDLVLWELTTFAGAIAATASGAAHARFVWGPDLLARMRGHYLRLMNAQPPAEREDPLAGWLGEHAARYGATFTEDLVLGQATVDQLPPSLRLAGGPRPLAVRYVPYNGRAVVPSWLRTPPRRPRICLSFGLSSIGRAGYEVPGQEILDALDGLDAEFVATFSDRERAALRRVPGNTTVVGHVPLHALLPTCSAMVNHGGPGTLLTGLAHGVPQLVLPSLFDAPALAASLAARGAGLAVDGAAVTGAAVRDGVERLLDEPAFTAGAGRLREEMRAMPSPNALVAELEALAAGRAPIEAGHVRRGEV</sequence>
<proteinExistence type="inferred from homology"/>
<reference evidence="7 8" key="1">
    <citation type="submission" date="2024-10" db="EMBL/GenBank/DDBJ databases">
        <title>The Natural Products Discovery Center: Release of the First 8490 Sequenced Strains for Exploring Actinobacteria Biosynthetic Diversity.</title>
        <authorList>
            <person name="Kalkreuter E."/>
            <person name="Kautsar S.A."/>
            <person name="Yang D."/>
            <person name="Bader C.D."/>
            <person name="Teijaro C.N."/>
            <person name="Fluegel L."/>
            <person name="Davis C.M."/>
            <person name="Simpson J.R."/>
            <person name="Lauterbach L."/>
            <person name="Steele A.D."/>
            <person name="Gui C."/>
            <person name="Meng S."/>
            <person name="Li G."/>
            <person name="Viehrig K."/>
            <person name="Ye F."/>
            <person name="Su P."/>
            <person name="Kiefer A.F."/>
            <person name="Nichols A."/>
            <person name="Cepeda A.J."/>
            <person name="Yan W."/>
            <person name="Fan B."/>
            <person name="Jiang Y."/>
            <person name="Adhikari A."/>
            <person name="Zheng C.-J."/>
            <person name="Schuster L."/>
            <person name="Cowan T.M."/>
            <person name="Smanski M.J."/>
            <person name="Chevrette M.G."/>
            <person name="De Carvalho L.P.S."/>
            <person name="Shen B."/>
        </authorList>
    </citation>
    <scope>NUCLEOTIDE SEQUENCE [LARGE SCALE GENOMIC DNA]</scope>
    <source>
        <strain evidence="7 8">NPDC049503</strain>
    </source>
</reference>
<dbReference type="NCBIfam" id="TIGR04516">
    <property type="entry name" value="glycosyl_450act"/>
    <property type="match status" value="1"/>
</dbReference>
<gene>
    <name evidence="7" type="ORF">ACIBP5_26165</name>
</gene>
<dbReference type="Pfam" id="PF06722">
    <property type="entry name" value="EryCIII-like_C"/>
    <property type="match status" value="1"/>
</dbReference>
<evidence type="ECO:0000313" key="8">
    <source>
        <dbReference type="Proteomes" id="UP001612928"/>
    </source>
</evidence>
<protein>
    <submittedName>
        <fullName evidence="7">Activator-dependent family glycosyltransferase</fullName>
    </submittedName>
</protein>
<dbReference type="CDD" id="cd03784">
    <property type="entry name" value="GT1_Gtf-like"/>
    <property type="match status" value="1"/>
</dbReference>
<evidence type="ECO:0000259" key="6">
    <source>
        <dbReference type="Pfam" id="PF21036"/>
    </source>
</evidence>
<dbReference type="RefSeq" id="WP_397023638.1">
    <property type="nucleotide sequence ID" value="NZ_JBITMB010000006.1"/>
</dbReference>
<dbReference type="InterPro" id="IPR002213">
    <property type="entry name" value="UDP_glucos_trans"/>
</dbReference>
<keyword evidence="2" id="KW-0328">Glycosyltransferase</keyword>
<dbReference type="InterPro" id="IPR048284">
    <property type="entry name" value="EryCIII-like_N"/>
</dbReference>
<comment type="caution">
    <text evidence="7">The sequence shown here is derived from an EMBL/GenBank/DDBJ whole genome shotgun (WGS) entry which is preliminary data.</text>
</comment>
<dbReference type="InterPro" id="IPR050426">
    <property type="entry name" value="Glycosyltransferase_28"/>
</dbReference>
<evidence type="ECO:0000256" key="3">
    <source>
        <dbReference type="ARBA" id="ARBA00022679"/>
    </source>
</evidence>
<feature type="domain" description="Erythromycin biosynthesis protein CIII-like N-terminal" evidence="6">
    <location>
        <begin position="22"/>
        <end position="253"/>
    </location>
</feature>
<evidence type="ECO:0000313" key="7">
    <source>
        <dbReference type="EMBL" id="MFI7443470.1"/>
    </source>
</evidence>
<evidence type="ECO:0000259" key="5">
    <source>
        <dbReference type="Pfam" id="PF06722"/>
    </source>
</evidence>
<feature type="domain" description="Erythromycin biosynthesis protein CIII-like C-terminal" evidence="5">
    <location>
        <begin position="268"/>
        <end position="411"/>
    </location>
</feature>
<keyword evidence="4" id="KW-0045">Antibiotic biosynthesis</keyword>
<accession>A0ABW8AA03</accession>
<keyword evidence="3" id="KW-0808">Transferase</keyword>
<keyword evidence="8" id="KW-1185">Reference proteome</keyword>
<dbReference type="PANTHER" id="PTHR48050:SF13">
    <property type="entry name" value="STEROL 3-BETA-GLUCOSYLTRANSFERASE UGT80A2"/>
    <property type="match status" value="1"/>
</dbReference>
<dbReference type="InterPro" id="IPR010610">
    <property type="entry name" value="EryCIII-like_C"/>
</dbReference>
<dbReference type="EMBL" id="JBITMB010000006">
    <property type="protein sequence ID" value="MFI7443470.1"/>
    <property type="molecule type" value="Genomic_DNA"/>
</dbReference>
<evidence type="ECO:0000256" key="4">
    <source>
        <dbReference type="ARBA" id="ARBA00023194"/>
    </source>
</evidence>
<dbReference type="Pfam" id="PF21036">
    <property type="entry name" value="EryCIII-like_N"/>
    <property type="match status" value="1"/>
</dbReference>
<dbReference type="Proteomes" id="UP001612928">
    <property type="component" value="Unassembled WGS sequence"/>
</dbReference>
<dbReference type="PANTHER" id="PTHR48050">
    <property type="entry name" value="STEROL 3-BETA-GLUCOSYLTRANSFERASE"/>
    <property type="match status" value="1"/>
</dbReference>
<evidence type="ECO:0000256" key="1">
    <source>
        <dbReference type="ARBA" id="ARBA00006962"/>
    </source>
</evidence>
<organism evidence="7 8">
    <name type="scientific">Nonomuraea indica</name>
    <dbReference type="NCBI Taxonomy" id="1581193"/>
    <lineage>
        <taxon>Bacteria</taxon>
        <taxon>Bacillati</taxon>
        <taxon>Actinomycetota</taxon>
        <taxon>Actinomycetes</taxon>
        <taxon>Streptosporangiales</taxon>
        <taxon>Streptosporangiaceae</taxon>
        <taxon>Nonomuraea</taxon>
    </lineage>
</organism>